<dbReference type="SUPFAM" id="SSF51735">
    <property type="entry name" value="NAD(P)-binding Rossmann-fold domains"/>
    <property type="match status" value="1"/>
</dbReference>
<dbReference type="PROSITE" id="PS00061">
    <property type="entry name" value="ADH_SHORT"/>
    <property type="match status" value="1"/>
</dbReference>
<accession>A0A9P8SF27</accession>
<keyword evidence="3" id="KW-0560">Oxidoreductase</keyword>
<dbReference type="Pfam" id="PF13561">
    <property type="entry name" value="adh_short_C2"/>
    <property type="match status" value="1"/>
</dbReference>
<dbReference type="Proteomes" id="UP000824596">
    <property type="component" value="Unassembled WGS sequence"/>
</dbReference>
<dbReference type="InterPro" id="IPR020904">
    <property type="entry name" value="Sc_DH/Rdtase_CS"/>
</dbReference>
<evidence type="ECO:0000313" key="5">
    <source>
        <dbReference type="Proteomes" id="UP000824596"/>
    </source>
</evidence>
<protein>
    <submittedName>
        <fullName evidence="4">Enoyl-(Acyl carrier protein) reductase domain-containing protein</fullName>
    </submittedName>
</protein>
<dbReference type="RefSeq" id="XP_044716513.1">
    <property type="nucleotide sequence ID" value="XM_044868516.1"/>
</dbReference>
<keyword evidence="5" id="KW-1185">Reference proteome</keyword>
<name>A0A9P8SF27_9HYPO</name>
<sequence length="213" mass="22227">MNEATLKALEYLGGTAIGEYQRLSTTVVDVTKASQVEAWVASILKQHGKLDGAANVAGMSDSGGLLAEKSDYDFDFSVNLNLRGVFNCMRAELNSMCDGASIVNVSSAAGIRGMVGFSLYSAAKHGVNGLTKCAAKEYGPMGIRINAVCPGITHTPALDTPVAKPVVRSQVEATPLGRWAEPEEVASVIGFLLSDEATHMSGAIIPIDGGSFC</sequence>
<dbReference type="GO" id="GO:0016491">
    <property type="term" value="F:oxidoreductase activity"/>
    <property type="evidence" value="ECO:0007669"/>
    <property type="project" value="UniProtKB-KW"/>
</dbReference>
<dbReference type="GeneID" id="68359174"/>
<gene>
    <name evidence="4" type="ORF">HRG_10045</name>
</gene>
<dbReference type="PANTHER" id="PTHR24321">
    <property type="entry name" value="DEHYDROGENASES, SHORT CHAIN"/>
    <property type="match status" value="1"/>
</dbReference>
<evidence type="ECO:0000256" key="3">
    <source>
        <dbReference type="ARBA" id="ARBA00023002"/>
    </source>
</evidence>
<dbReference type="PRINTS" id="PR00080">
    <property type="entry name" value="SDRFAMILY"/>
</dbReference>
<reference evidence="4" key="1">
    <citation type="submission" date="2021-09" db="EMBL/GenBank/DDBJ databases">
        <title>A high-quality genome of the endoparasitic fungus Hirsutella rhossiliensis with a comparison of Hirsutella genomes reveals transposable elements contributing to genome size variation.</title>
        <authorList>
            <person name="Lin R."/>
            <person name="Jiao Y."/>
            <person name="Sun X."/>
            <person name="Ling J."/>
            <person name="Xie B."/>
            <person name="Cheng X."/>
        </authorList>
    </citation>
    <scope>NUCLEOTIDE SEQUENCE</scope>
    <source>
        <strain evidence="4">HR02</strain>
    </source>
</reference>
<organism evidence="4 5">
    <name type="scientific">Hirsutella rhossiliensis</name>
    <dbReference type="NCBI Taxonomy" id="111463"/>
    <lineage>
        <taxon>Eukaryota</taxon>
        <taxon>Fungi</taxon>
        <taxon>Dikarya</taxon>
        <taxon>Ascomycota</taxon>
        <taxon>Pezizomycotina</taxon>
        <taxon>Sordariomycetes</taxon>
        <taxon>Hypocreomycetidae</taxon>
        <taxon>Hypocreales</taxon>
        <taxon>Ophiocordycipitaceae</taxon>
        <taxon>Hirsutella</taxon>
    </lineage>
</organism>
<dbReference type="OrthoDB" id="1669814at2759"/>
<evidence type="ECO:0000256" key="2">
    <source>
        <dbReference type="ARBA" id="ARBA00022857"/>
    </source>
</evidence>
<dbReference type="PRINTS" id="PR00081">
    <property type="entry name" value="GDHRDH"/>
</dbReference>
<dbReference type="FunFam" id="3.40.50.720:FF:000084">
    <property type="entry name" value="Short-chain dehydrogenase reductase"/>
    <property type="match status" value="1"/>
</dbReference>
<dbReference type="EMBL" id="JAIZPD010000014">
    <property type="protein sequence ID" value="KAH0959000.1"/>
    <property type="molecule type" value="Genomic_DNA"/>
</dbReference>
<comment type="similarity">
    <text evidence="1">Belongs to the short-chain dehydrogenases/reductases (SDR) family.</text>
</comment>
<evidence type="ECO:0000256" key="1">
    <source>
        <dbReference type="ARBA" id="ARBA00006484"/>
    </source>
</evidence>
<dbReference type="CDD" id="cd05233">
    <property type="entry name" value="SDR_c"/>
    <property type="match status" value="1"/>
</dbReference>
<dbReference type="InterPro" id="IPR002347">
    <property type="entry name" value="SDR_fam"/>
</dbReference>
<dbReference type="InterPro" id="IPR036291">
    <property type="entry name" value="NAD(P)-bd_dom_sf"/>
</dbReference>
<dbReference type="Gene3D" id="3.40.50.720">
    <property type="entry name" value="NAD(P)-binding Rossmann-like Domain"/>
    <property type="match status" value="1"/>
</dbReference>
<comment type="caution">
    <text evidence="4">The sequence shown here is derived from an EMBL/GenBank/DDBJ whole genome shotgun (WGS) entry which is preliminary data.</text>
</comment>
<keyword evidence="2" id="KW-0521">NADP</keyword>
<dbReference type="AlphaFoldDB" id="A0A9P8SF27"/>
<proteinExistence type="inferred from homology"/>
<evidence type="ECO:0000313" key="4">
    <source>
        <dbReference type="EMBL" id="KAH0959000.1"/>
    </source>
</evidence>
<dbReference type="PANTHER" id="PTHR24321:SF8">
    <property type="entry name" value="ESTRADIOL 17-BETA-DEHYDROGENASE 8-RELATED"/>
    <property type="match status" value="1"/>
</dbReference>